<name>A0ABV2K9Z3_SPOPS</name>
<dbReference type="EMBL" id="JBEPME010000002">
    <property type="protein sequence ID" value="MET3656899.1"/>
    <property type="molecule type" value="Genomic_DNA"/>
</dbReference>
<gene>
    <name evidence="1" type="ORF">ABIC55_001986</name>
</gene>
<evidence type="ECO:0000313" key="2">
    <source>
        <dbReference type="Proteomes" id="UP001549104"/>
    </source>
</evidence>
<organism evidence="1 2">
    <name type="scientific">Sporosarcina psychrophila</name>
    <name type="common">Bacillus psychrophilus</name>
    <dbReference type="NCBI Taxonomy" id="1476"/>
    <lineage>
        <taxon>Bacteria</taxon>
        <taxon>Bacillati</taxon>
        <taxon>Bacillota</taxon>
        <taxon>Bacilli</taxon>
        <taxon>Bacillales</taxon>
        <taxon>Caryophanaceae</taxon>
        <taxon>Sporosarcina</taxon>
    </lineage>
</organism>
<proteinExistence type="predicted"/>
<protein>
    <submittedName>
        <fullName evidence="1">Uncharacterized protein</fullName>
    </submittedName>
</protein>
<keyword evidence="2" id="KW-1185">Reference proteome</keyword>
<dbReference type="Proteomes" id="UP001549104">
    <property type="component" value="Unassembled WGS sequence"/>
</dbReference>
<accession>A0ABV2K9Z3</accession>
<reference evidence="1 2" key="1">
    <citation type="submission" date="2024-06" db="EMBL/GenBank/DDBJ databases">
        <title>Sorghum-associated microbial communities from plants grown in Nebraska, USA.</title>
        <authorList>
            <person name="Schachtman D."/>
        </authorList>
    </citation>
    <scope>NUCLEOTIDE SEQUENCE [LARGE SCALE GENOMIC DNA]</scope>
    <source>
        <strain evidence="1 2">1288</strain>
    </source>
</reference>
<comment type="caution">
    <text evidence="1">The sequence shown here is derived from an EMBL/GenBank/DDBJ whole genome shotgun (WGS) entry which is preliminary data.</text>
</comment>
<evidence type="ECO:0000313" key="1">
    <source>
        <dbReference type="EMBL" id="MET3656899.1"/>
    </source>
</evidence>
<sequence length="105" mass="11673">MTVFFIGPVFCGKVKQDQIKSGPSTELIVVGRFLLSNEVKYFLIRVLCLLEVNVHTSPFGSDYASNFCLAVQLHLLNIGEKCPAVRSTPSFVIQLSSNSRSSRNY</sequence>